<dbReference type="Gene3D" id="1.10.10.10">
    <property type="entry name" value="Winged helix-like DNA-binding domain superfamily/Winged helix DNA-binding domain"/>
    <property type="match status" value="1"/>
</dbReference>
<dbReference type="AlphaFoldDB" id="A0A399QZZ1"/>
<dbReference type="RefSeq" id="WP_119379667.1">
    <property type="nucleotide sequence ID" value="NZ_QWGB01000005.1"/>
</dbReference>
<evidence type="ECO:0000259" key="1">
    <source>
        <dbReference type="Pfam" id="PF12728"/>
    </source>
</evidence>
<dbReference type="GO" id="GO:0003677">
    <property type="term" value="F:DNA binding"/>
    <property type="evidence" value="ECO:0007669"/>
    <property type="project" value="UniProtKB-KW"/>
</dbReference>
<dbReference type="InterPro" id="IPR041657">
    <property type="entry name" value="HTH_17"/>
</dbReference>
<keyword evidence="2" id="KW-0238">DNA-binding</keyword>
<dbReference type="InterPro" id="IPR036388">
    <property type="entry name" value="WH-like_DNA-bd_sf"/>
</dbReference>
<dbReference type="OrthoDB" id="9806994at2"/>
<dbReference type="EMBL" id="QWGB01000005">
    <property type="protein sequence ID" value="RIJ24478.1"/>
    <property type="molecule type" value="Genomic_DNA"/>
</dbReference>
<evidence type="ECO:0000313" key="2">
    <source>
        <dbReference type="EMBL" id="RIJ24478.1"/>
    </source>
</evidence>
<comment type="caution">
    <text evidence="2">The sequence shown here is derived from an EMBL/GenBank/DDBJ whole genome shotgun (WGS) entry which is preliminary data.</text>
</comment>
<sequence length="58" mass="6961">MNTERLLSTKELARKLNVSHRTLENYRQSGRGPIFFRLGPKAVRYLWSDVIDWLRRKS</sequence>
<gene>
    <name evidence="2" type="ORF">D1224_09655</name>
</gene>
<name>A0A399QZZ1_9PROT</name>
<keyword evidence="3" id="KW-1185">Reference proteome</keyword>
<protein>
    <submittedName>
        <fullName evidence="2">DNA-binding protein</fullName>
    </submittedName>
</protein>
<proteinExistence type="predicted"/>
<dbReference type="Proteomes" id="UP000265431">
    <property type="component" value="Unassembled WGS sequence"/>
</dbReference>
<accession>A0A399QZZ1</accession>
<feature type="domain" description="Helix-turn-helix" evidence="1">
    <location>
        <begin position="6"/>
        <end position="57"/>
    </location>
</feature>
<organism evidence="2 3">
    <name type="scientific">Henriciella barbarensis</name>
    <dbReference type="NCBI Taxonomy" id="86342"/>
    <lineage>
        <taxon>Bacteria</taxon>
        <taxon>Pseudomonadati</taxon>
        <taxon>Pseudomonadota</taxon>
        <taxon>Alphaproteobacteria</taxon>
        <taxon>Hyphomonadales</taxon>
        <taxon>Hyphomonadaceae</taxon>
        <taxon>Henriciella</taxon>
    </lineage>
</organism>
<evidence type="ECO:0000313" key="3">
    <source>
        <dbReference type="Proteomes" id="UP000265431"/>
    </source>
</evidence>
<dbReference type="SUPFAM" id="SSF46955">
    <property type="entry name" value="Putative DNA-binding domain"/>
    <property type="match status" value="1"/>
</dbReference>
<dbReference type="Pfam" id="PF12728">
    <property type="entry name" value="HTH_17"/>
    <property type="match status" value="1"/>
</dbReference>
<dbReference type="InterPro" id="IPR009061">
    <property type="entry name" value="DNA-bd_dom_put_sf"/>
</dbReference>
<reference evidence="2 3" key="1">
    <citation type="submission" date="2018-08" db="EMBL/GenBank/DDBJ databases">
        <title>Henriciella mobilis sp. nov., isolated from seawater.</title>
        <authorList>
            <person name="Cheng H."/>
            <person name="Wu Y.-H."/>
            <person name="Xu X.-W."/>
            <person name="Guo L.-L."/>
        </authorList>
    </citation>
    <scope>NUCLEOTIDE SEQUENCE [LARGE SCALE GENOMIC DNA]</scope>
    <source>
        <strain evidence="2 3">CCUG66934</strain>
    </source>
</reference>